<dbReference type="RefSeq" id="WP_257768323.1">
    <property type="nucleotide sequence ID" value="NZ_CP102480.1"/>
</dbReference>
<dbReference type="AlphaFoldDB" id="A0A9J7ATB6"/>
<dbReference type="Pfam" id="PF06041">
    <property type="entry name" value="DUF924"/>
    <property type="match status" value="1"/>
</dbReference>
<sequence length="184" mass="20915">MGRQMQDIERILSFWFEECSEKQWFGKDSDFDAAIRERFGAQVDAAMAGELDHWCESADGTLAYLLLLDQFTRNIFRGSGKAFAADGKARTACKRALEAGFDAALDSRRKTFLYLPLEHSEDLADQSRCVALFEALGDAEKTDYAIRHRDIIQRFGRFPHRNEALGRQSTDEELAFLKEPGSSF</sequence>
<gene>
    <name evidence="1" type="ORF">NUH88_19500</name>
</gene>
<dbReference type="KEGG" id="naci:NUH88_19500"/>
<reference evidence="1" key="1">
    <citation type="submission" date="2022-08" db="EMBL/GenBank/DDBJ databases">
        <title>Nisaea acidiphila sp. nov., isolated from a marine algal debris and emended description of the genus Nisaea Urios et al. 2008.</title>
        <authorList>
            <person name="Kwon K."/>
        </authorList>
    </citation>
    <scope>NUCLEOTIDE SEQUENCE</scope>
    <source>
        <strain evidence="1">MEBiC11861</strain>
    </source>
</reference>
<dbReference type="EMBL" id="CP102480">
    <property type="protein sequence ID" value="UUX49572.1"/>
    <property type="molecule type" value="Genomic_DNA"/>
</dbReference>
<dbReference type="InterPro" id="IPR010323">
    <property type="entry name" value="DUF924"/>
</dbReference>
<organism evidence="1 2">
    <name type="scientific">Nisaea acidiphila</name>
    <dbReference type="NCBI Taxonomy" id="1862145"/>
    <lineage>
        <taxon>Bacteria</taxon>
        <taxon>Pseudomonadati</taxon>
        <taxon>Pseudomonadota</taxon>
        <taxon>Alphaproteobacteria</taxon>
        <taxon>Rhodospirillales</taxon>
        <taxon>Thalassobaculaceae</taxon>
        <taxon>Nisaea</taxon>
    </lineage>
</organism>
<dbReference type="InterPro" id="IPR011990">
    <property type="entry name" value="TPR-like_helical_dom_sf"/>
</dbReference>
<evidence type="ECO:0000313" key="1">
    <source>
        <dbReference type="EMBL" id="UUX49572.1"/>
    </source>
</evidence>
<dbReference type="Gene3D" id="1.20.58.320">
    <property type="entry name" value="TPR-like"/>
    <property type="match status" value="1"/>
</dbReference>
<name>A0A9J7ATB6_9PROT</name>
<proteinExistence type="predicted"/>
<dbReference type="Gene3D" id="1.25.40.10">
    <property type="entry name" value="Tetratricopeptide repeat domain"/>
    <property type="match status" value="1"/>
</dbReference>
<accession>A0A9J7ATB6</accession>
<protein>
    <submittedName>
        <fullName evidence="1">DUF924 domain-containing protein</fullName>
    </submittedName>
</protein>
<dbReference type="SUPFAM" id="SSF48452">
    <property type="entry name" value="TPR-like"/>
    <property type="match status" value="1"/>
</dbReference>
<evidence type="ECO:0000313" key="2">
    <source>
        <dbReference type="Proteomes" id="UP001060336"/>
    </source>
</evidence>
<keyword evidence="2" id="KW-1185">Reference proteome</keyword>
<dbReference type="Proteomes" id="UP001060336">
    <property type="component" value="Chromosome"/>
</dbReference>